<evidence type="ECO:0000313" key="4">
    <source>
        <dbReference type="Proteomes" id="UP000432089"/>
    </source>
</evidence>
<dbReference type="Pfam" id="PF13432">
    <property type="entry name" value="TPR_16"/>
    <property type="match status" value="1"/>
</dbReference>
<dbReference type="RefSeq" id="WP_150969421.1">
    <property type="nucleotide sequence ID" value="NZ_VZDO01000005.1"/>
</dbReference>
<comment type="caution">
    <text evidence="3">The sequence shown here is derived from an EMBL/GenBank/DDBJ whole genome shotgun (WGS) entry which is preliminary data.</text>
</comment>
<dbReference type="Proteomes" id="UP000432089">
    <property type="component" value="Unassembled WGS sequence"/>
</dbReference>
<dbReference type="SUPFAM" id="SSF48452">
    <property type="entry name" value="TPR-like"/>
    <property type="match status" value="1"/>
</dbReference>
<protein>
    <submittedName>
        <fullName evidence="3">Glycosyltransferase</fullName>
    </submittedName>
</protein>
<keyword evidence="4" id="KW-1185">Reference proteome</keyword>
<accession>A0A7V7PQB5</accession>
<gene>
    <name evidence="3" type="ORF">F6X38_09240</name>
</gene>
<dbReference type="Gene3D" id="1.25.40.10">
    <property type="entry name" value="Tetratricopeptide repeat domain"/>
    <property type="match status" value="1"/>
</dbReference>
<organism evidence="3 4">
    <name type="scientific">Plantimonas leprariae</name>
    <dbReference type="NCBI Taxonomy" id="2615207"/>
    <lineage>
        <taxon>Bacteria</taxon>
        <taxon>Pseudomonadati</taxon>
        <taxon>Pseudomonadota</taxon>
        <taxon>Alphaproteobacteria</taxon>
        <taxon>Hyphomicrobiales</taxon>
        <taxon>Aurantimonadaceae</taxon>
        <taxon>Plantimonas</taxon>
    </lineage>
</organism>
<reference evidence="3 4" key="1">
    <citation type="submission" date="2019-09" db="EMBL/GenBank/DDBJ databases">
        <title>YIM 132180 draft genome.</title>
        <authorList>
            <person name="Zhang K."/>
        </authorList>
    </citation>
    <scope>NUCLEOTIDE SEQUENCE [LARGE SCALE GENOMIC DNA]</scope>
    <source>
        <strain evidence="3 4">YIM 132180</strain>
    </source>
</reference>
<sequence>MSACATPRRPKLVFFQWDHQPNAAAAGYLLLHMQQHVRCLATHFDVVVVNHDSDYAEICDKHEPDLTLFESGYRSHGSKRTRIANTNARPGVPKLGLHNADPWCDRRAGFLSDMEHWGIETFFSIGTMMPAYTPQLGESLFVWPNCVDPELYRDYGQHKTIPVTLTGQVHGLYPWRQQVFPSLRERYPCLVSPQFAYESTLASLSLTGEAYARVLNASLVVPTCGTEGRELVRKHLEIPAANACLITEGTAALAAAGFVDGENCVFADRRDVVERLEHLFAHPDEMRRITQGGHALVHSRHTLRHRPQIYQWFMLNQDLGADEKIIQPGPFADLVKVDRASQRDSVHVVGSTHDRALLAQGDSFLSQGRVEDARRCYARCLDYVSYLPEARFRLALCALQSGRPDEARERLAGLIEVTTVDYGASDPDPVEWAYYLIALLCDGRFGQARGMRKFYPGLSHPELARVHSAIDWLTGGEHRSFADGRSSGHRKSVHRMPSRSDGRWFAWLAEVLESCGRPGLAARLREFPADTSVRANAPRGAKIQATMPSRTDLYAGVDRLMLVLRLSAFRPNVPPMPEFRYFRHLTRGMARALLKGRLQRVRHALAALRRPFGSYRLSGRRRGPKSSRGAIRWLPSPTDMSR</sequence>
<evidence type="ECO:0000256" key="1">
    <source>
        <dbReference type="SAM" id="MobiDB-lite"/>
    </source>
</evidence>
<evidence type="ECO:0000259" key="2">
    <source>
        <dbReference type="Pfam" id="PF13524"/>
    </source>
</evidence>
<dbReference type="Pfam" id="PF13524">
    <property type="entry name" value="Glyco_trans_1_2"/>
    <property type="match status" value="1"/>
</dbReference>
<feature type="domain" description="Spore protein YkvP/CgeB glycosyl transferase-like" evidence="2">
    <location>
        <begin position="205"/>
        <end position="306"/>
    </location>
</feature>
<dbReference type="InterPro" id="IPR011990">
    <property type="entry name" value="TPR-like_helical_dom_sf"/>
</dbReference>
<dbReference type="EMBL" id="VZDO01000005">
    <property type="protein sequence ID" value="KAB0680349.1"/>
    <property type="molecule type" value="Genomic_DNA"/>
</dbReference>
<name>A0A7V7PQB5_9HYPH</name>
<keyword evidence="3" id="KW-0808">Transferase</keyword>
<dbReference type="InterPro" id="IPR055259">
    <property type="entry name" value="YkvP/CgeB_Glyco_trans-like"/>
</dbReference>
<dbReference type="AlphaFoldDB" id="A0A7V7PQB5"/>
<feature type="region of interest" description="Disordered" evidence="1">
    <location>
        <begin position="616"/>
        <end position="642"/>
    </location>
</feature>
<dbReference type="GO" id="GO:0016740">
    <property type="term" value="F:transferase activity"/>
    <property type="evidence" value="ECO:0007669"/>
    <property type="project" value="UniProtKB-KW"/>
</dbReference>
<proteinExistence type="predicted"/>
<evidence type="ECO:0000313" key="3">
    <source>
        <dbReference type="EMBL" id="KAB0680349.1"/>
    </source>
</evidence>